<dbReference type="EMBL" id="BAAACZ010000010">
    <property type="protein sequence ID" value="GAA0460106.1"/>
    <property type="molecule type" value="Genomic_DNA"/>
</dbReference>
<dbReference type="RefSeq" id="WP_343782738.1">
    <property type="nucleotide sequence ID" value="NZ_BAAACZ010000010.1"/>
</dbReference>
<dbReference type="Proteomes" id="UP001500740">
    <property type="component" value="Unassembled WGS sequence"/>
</dbReference>
<accession>A0ABN0ZV85</accession>
<sequence length="100" mass="11610">MANPLIILVALSLIVIVLRYRDLRFYQTLYETAGYRPNEINRRYTYLREQGVRCRLQNTTSKMGVIVHGGSELGTTIRLLVHKKDFNQAEAIMVDYKKCS</sequence>
<evidence type="ECO:0008006" key="3">
    <source>
        <dbReference type="Google" id="ProtNLM"/>
    </source>
</evidence>
<protein>
    <recommendedName>
        <fullName evidence="3">DUF2007 domain-containing protein</fullName>
    </recommendedName>
</protein>
<reference evidence="1 2" key="1">
    <citation type="journal article" date="2019" name="Int. J. Syst. Evol. Microbiol.">
        <title>The Global Catalogue of Microorganisms (GCM) 10K type strain sequencing project: providing services to taxonomists for standard genome sequencing and annotation.</title>
        <authorList>
            <consortium name="The Broad Institute Genomics Platform"/>
            <consortium name="The Broad Institute Genome Sequencing Center for Infectious Disease"/>
            <person name="Wu L."/>
            <person name="Ma J."/>
        </authorList>
    </citation>
    <scope>NUCLEOTIDE SEQUENCE [LARGE SCALE GENOMIC DNA]</scope>
    <source>
        <strain evidence="1 2">JCM 14193</strain>
    </source>
</reference>
<name>A0ABN0ZV85_9BACI</name>
<comment type="caution">
    <text evidence="1">The sequence shown here is derived from an EMBL/GenBank/DDBJ whole genome shotgun (WGS) entry which is preliminary data.</text>
</comment>
<gene>
    <name evidence="1" type="ORF">GCM10008935_14280</name>
</gene>
<keyword evidence="2" id="KW-1185">Reference proteome</keyword>
<evidence type="ECO:0000313" key="2">
    <source>
        <dbReference type="Proteomes" id="UP001500740"/>
    </source>
</evidence>
<organism evidence="1 2">
    <name type="scientific">Alkalibacillus silvisoli</name>
    <dbReference type="NCBI Taxonomy" id="392823"/>
    <lineage>
        <taxon>Bacteria</taxon>
        <taxon>Bacillati</taxon>
        <taxon>Bacillota</taxon>
        <taxon>Bacilli</taxon>
        <taxon>Bacillales</taxon>
        <taxon>Bacillaceae</taxon>
        <taxon>Alkalibacillus</taxon>
    </lineage>
</organism>
<evidence type="ECO:0000313" key="1">
    <source>
        <dbReference type="EMBL" id="GAA0460106.1"/>
    </source>
</evidence>
<proteinExistence type="predicted"/>